<accession>A0ABS5FY01</accession>
<reference evidence="2" key="1">
    <citation type="journal article" date="2021" name="ISME J.">
        <title>Evolutionary origin and ecological implication of a unique nif island in free-living Bradyrhizobium lineages.</title>
        <authorList>
            <person name="Tao J."/>
        </authorList>
    </citation>
    <scope>NUCLEOTIDE SEQUENCE [LARGE SCALE GENOMIC DNA]</scope>
    <source>
        <strain evidence="2">SZCCT0434</strain>
    </source>
</reference>
<sequence>MQSYVLTAAVIARLDRAIQYAAAARLKHSRLCNTGSTACAGDETEQGAASPQKIAIAHRAVFRQ</sequence>
<name>A0ABS5FY01_9BRAD</name>
<evidence type="ECO:0000313" key="1">
    <source>
        <dbReference type="EMBL" id="MBR0801673.1"/>
    </source>
</evidence>
<dbReference type="RefSeq" id="WP_212397091.1">
    <property type="nucleotide sequence ID" value="NZ_JAFCJH010000095.1"/>
</dbReference>
<keyword evidence="2" id="KW-1185">Reference proteome</keyword>
<comment type="caution">
    <text evidence="1">The sequence shown here is derived from an EMBL/GenBank/DDBJ whole genome shotgun (WGS) entry which is preliminary data.</text>
</comment>
<dbReference type="EMBL" id="JAFCJH010000095">
    <property type="protein sequence ID" value="MBR0801673.1"/>
    <property type="molecule type" value="Genomic_DNA"/>
</dbReference>
<dbReference type="Proteomes" id="UP001315278">
    <property type="component" value="Unassembled WGS sequence"/>
</dbReference>
<organism evidence="1 2">
    <name type="scientific">Bradyrhizobium jicamae</name>
    <dbReference type="NCBI Taxonomy" id="280332"/>
    <lineage>
        <taxon>Bacteria</taxon>
        <taxon>Pseudomonadati</taxon>
        <taxon>Pseudomonadota</taxon>
        <taxon>Alphaproteobacteria</taxon>
        <taxon>Hyphomicrobiales</taxon>
        <taxon>Nitrobacteraceae</taxon>
        <taxon>Bradyrhizobium</taxon>
    </lineage>
</organism>
<proteinExistence type="predicted"/>
<gene>
    <name evidence="1" type="ORF">JQ615_40715</name>
</gene>
<protein>
    <submittedName>
        <fullName evidence="1">Uncharacterized protein</fullName>
    </submittedName>
</protein>
<evidence type="ECO:0000313" key="2">
    <source>
        <dbReference type="Proteomes" id="UP001315278"/>
    </source>
</evidence>